<organism evidence="1 2">
    <name type="scientific">Piedraia hortae CBS 480.64</name>
    <dbReference type="NCBI Taxonomy" id="1314780"/>
    <lineage>
        <taxon>Eukaryota</taxon>
        <taxon>Fungi</taxon>
        <taxon>Dikarya</taxon>
        <taxon>Ascomycota</taxon>
        <taxon>Pezizomycotina</taxon>
        <taxon>Dothideomycetes</taxon>
        <taxon>Dothideomycetidae</taxon>
        <taxon>Capnodiales</taxon>
        <taxon>Piedraiaceae</taxon>
        <taxon>Piedraia</taxon>
    </lineage>
</organism>
<reference evidence="1" key="1">
    <citation type="journal article" date="2020" name="Stud. Mycol.">
        <title>101 Dothideomycetes genomes: a test case for predicting lifestyles and emergence of pathogens.</title>
        <authorList>
            <person name="Haridas S."/>
            <person name="Albert R."/>
            <person name="Binder M."/>
            <person name="Bloem J."/>
            <person name="Labutti K."/>
            <person name="Salamov A."/>
            <person name="Andreopoulos B."/>
            <person name="Baker S."/>
            <person name="Barry K."/>
            <person name="Bills G."/>
            <person name="Bluhm B."/>
            <person name="Cannon C."/>
            <person name="Castanera R."/>
            <person name="Culley D."/>
            <person name="Daum C."/>
            <person name="Ezra D."/>
            <person name="Gonzalez J."/>
            <person name="Henrissat B."/>
            <person name="Kuo A."/>
            <person name="Liang C."/>
            <person name="Lipzen A."/>
            <person name="Lutzoni F."/>
            <person name="Magnuson J."/>
            <person name="Mondo S."/>
            <person name="Nolan M."/>
            <person name="Ohm R."/>
            <person name="Pangilinan J."/>
            <person name="Park H.-J."/>
            <person name="Ramirez L."/>
            <person name="Alfaro M."/>
            <person name="Sun H."/>
            <person name="Tritt A."/>
            <person name="Yoshinaga Y."/>
            <person name="Zwiers L.-H."/>
            <person name="Turgeon B."/>
            <person name="Goodwin S."/>
            <person name="Spatafora J."/>
            <person name="Crous P."/>
            <person name="Grigoriev I."/>
        </authorList>
    </citation>
    <scope>NUCLEOTIDE SEQUENCE</scope>
    <source>
        <strain evidence="1">CBS 480.64</strain>
    </source>
</reference>
<sequence length="158" mass="17874">MAAWSYMDLGRFQTRTVAGYMVVHAQLSSLDPIRKRYHPHGNVVFDESKITALAASARRKSPLRRLDLRRPTSSASHFPCGPTSTKIAIRTEPRRLNVFAQSEDQRFTKPSHIHHDIDAGRGRDFCCCNPRVEQRNVVSRHGSKSTSTAIATWRSESN</sequence>
<dbReference type="AlphaFoldDB" id="A0A6A7C354"/>
<keyword evidence="2" id="KW-1185">Reference proteome</keyword>
<proteinExistence type="predicted"/>
<protein>
    <submittedName>
        <fullName evidence="1">Uncharacterized protein</fullName>
    </submittedName>
</protein>
<dbReference type="Proteomes" id="UP000799421">
    <property type="component" value="Unassembled WGS sequence"/>
</dbReference>
<accession>A0A6A7C354</accession>
<name>A0A6A7C354_9PEZI</name>
<gene>
    <name evidence="1" type="ORF">K470DRAFT_35275</name>
</gene>
<evidence type="ECO:0000313" key="2">
    <source>
        <dbReference type="Proteomes" id="UP000799421"/>
    </source>
</evidence>
<evidence type="ECO:0000313" key="1">
    <source>
        <dbReference type="EMBL" id="KAF2861682.1"/>
    </source>
</evidence>
<dbReference type="EMBL" id="MU005971">
    <property type="protein sequence ID" value="KAF2861682.1"/>
    <property type="molecule type" value="Genomic_DNA"/>
</dbReference>